<feature type="region of interest" description="Disordered" evidence="3">
    <location>
        <begin position="1"/>
        <end position="26"/>
    </location>
</feature>
<organism evidence="5 6">
    <name type="scientific">Ditylenchus dipsaci</name>
    <dbReference type="NCBI Taxonomy" id="166011"/>
    <lineage>
        <taxon>Eukaryota</taxon>
        <taxon>Metazoa</taxon>
        <taxon>Ecdysozoa</taxon>
        <taxon>Nematoda</taxon>
        <taxon>Chromadorea</taxon>
        <taxon>Rhabditida</taxon>
        <taxon>Tylenchina</taxon>
        <taxon>Tylenchomorpha</taxon>
        <taxon>Sphaerularioidea</taxon>
        <taxon>Anguinidae</taxon>
        <taxon>Anguininae</taxon>
        <taxon>Ditylenchus</taxon>
    </lineage>
</organism>
<feature type="compositionally biased region" description="Polar residues" evidence="3">
    <location>
        <begin position="1"/>
        <end position="12"/>
    </location>
</feature>
<accession>A0A915DDL4</accession>
<comment type="subcellular location">
    <subcellularLocation>
        <location evidence="1">Nucleus</location>
    </subcellularLocation>
</comment>
<evidence type="ECO:0000259" key="4">
    <source>
        <dbReference type="Pfam" id="PF03221"/>
    </source>
</evidence>
<evidence type="ECO:0000313" key="5">
    <source>
        <dbReference type="Proteomes" id="UP000887574"/>
    </source>
</evidence>
<evidence type="ECO:0000256" key="2">
    <source>
        <dbReference type="ARBA" id="ARBA00023125"/>
    </source>
</evidence>
<dbReference type="InterPro" id="IPR006600">
    <property type="entry name" value="HTH_CenpB_DNA-bd_dom"/>
</dbReference>
<dbReference type="GO" id="GO:0005634">
    <property type="term" value="C:nucleus"/>
    <property type="evidence" value="ECO:0007669"/>
    <property type="project" value="UniProtKB-SubCell"/>
</dbReference>
<evidence type="ECO:0000256" key="1">
    <source>
        <dbReference type="ARBA" id="ARBA00004123"/>
    </source>
</evidence>
<reference evidence="6" key="1">
    <citation type="submission" date="2022-11" db="UniProtKB">
        <authorList>
            <consortium name="WormBaseParasite"/>
        </authorList>
    </citation>
    <scope>IDENTIFICATION</scope>
</reference>
<sequence>MNQIQANYASDGSDSDEVVSQSRKRKAYSTDWKLEVVKFANEVSVHAASKKYKIDRQNVRQWKNNVKKLLLLKESSTAGKGKKRLPGGGRQLSFKELDNELAKWVREQRQKKFKVSRQIIQRQAEKMFNTEEEELSSWFVSNVFGL</sequence>
<dbReference type="SUPFAM" id="SSF48295">
    <property type="entry name" value="TrpR-like"/>
    <property type="match status" value="1"/>
</dbReference>
<name>A0A915DDL4_9BILA</name>
<dbReference type="GO" id="GO:0043565">
    <property type="term" value="F:sequence-specific DNA binding"/>
    <property type="evidence" value="ECO:0007669"/>
    <property type="project" value="InterPro"/>
</dbReference>
<dbReference type="Proteomes" id="UP000887574">
    <property type="component" value="Unplaced"/>
</dbReference>
<dbReference type="InterPro" id="IPR010921">
    <property type="entry name" value="Trp_repressor/repl_initiator"/>
</dbReference>
<proteinExistence type="predicted"/>
<protein>
    <submittedName>
        <fullName evidence="6">HTH CENPB-type domain-containing protein</fullName>
    </submittedName>
</protein>
<keyword evidence="2" id="KW-0238">DNA-binding</keyword>
<dbReference type="AlphaFoldDB" id="A0A915DDL4"/>
<feature type="domain" description="HTH CENPB-type" evidence="4">
    <location>
        <begin position="94"/>
        <end position="132"/>
    </location>
</feature>
<dbReference type="InterPro" id="IPR009057">
    <property type="entry name" value="Homeodomain-like_sf"/>
</dbReference>
<evidence type="ECO:0000256" key="3">
    <source>
        <dbReference type="SAM" id="MobiDB-lite"/>
    </source>
</evidence>
<evidence type="ECO:0000313" key="6">
    <source>
        <dbReference type="WBParaSite" id="jg1880"/>
    </source>
</evidence>
<dbReference type="SUPFAM" id="SSF46689">
    <property type="entry name" value="Homeodomain-like"/>
    <property type="match status" value="1"/>
</dbReference>
<keyword evidence="5" id="KW-1185">Reference proteome</keyword>
<dbReference type="WBParaSite" id="jg1880">
    <property type="protein sequence ID" value="jg1880"/>
    <property type="gene ID" value="jg1880"/>
</dbReference>
<dbReference type="Gene3D" id="1.10.10.60">
    <property type="entry name" value="Homeodomain-like"/>
    <property type="match status" value="2"/>
</dbReference>
<dbReference type="Pfam" id="PF03221">
    <property type="entry name" value="HTH_Tnp_Tc5"/>
    <property type="match status" value="1"/>
</dbReference>